<organism evidence="11">
    <name type="scientific">Penicillium chrysogenum</name>
    <name type="common">Penicillium notatum</name>
    <dbReference type="NCBI Taxonomy" id="5076"/>
    <lineage>
        <taxon>Eukaryota</taxon>
        <taxon>Fungi</taxon>
        <taxon>Dikarya</taxon>
        <taxon>Ascomycota</taxon>
        <taxon>Pezizomycotina</taxon>
        <taxon>Eurotiomycetes</taxon>
        <taxon>Eurotiomycetidae</taxon>
        <taxon>Eurotiales</taxon>
        <taxon>Aspergillaceae</taxon>
        <taxon>Penicillium</taxon>
        <taxon>Penicillium chrysogenum species complex</taxon>
    </lineage>
</organism>
<protein>
    <recommendedName>
        <fullName evidence="10">Epidermal growth factor receptor-like transmembrane-juxtamembrane segment domain-containing protein</fullName>
    </recommendedName>
</protein>
<dbReference type="GO" id="GO:0016020">
    <property type="term" value="C:membrane"/>
    <property type="evidence" value="ECO:0007669"/>
    <property type="project" value="UniProtKB-SubCell"/>
</dbReference>
<dbReference type="Proteomes" id="UP000076449">
    <property type="component" value="Chromosome II"/>
</dbReference>
<name>A0A167SEA1_PENCH</name>
<evidence type="ECO:0000313" key="11">
    <source>
        <dbReference type="EMBL" id="KZN87064.1"/>
    </source>
</evidence>
<sequence length="557" mass="58398">MVSLALESLVPRELNTCTGTKQWYVCTAGDFRGCCSSDPCTTGICPDDSGDTLSLTTAGVIDLLPSVTPRTTTASSTSTLSESTTLSTDASSTASITSTTTSAGSDTPSASETPPVSELLTSPVALTISQVPTSSDISTTTEPTGVTALSSVLATSASPSSTPSDKPSAASSNKGAIIGGVVGGVAVLVICAILLFFCCRRKRKYGKREKGPSLASWYKHGFARKDRATASEMKGPLSPSDSEANSEQTHPTPNWPLRQHNISLISDIALAIDSSSAGSPFTTDTTRGNIILTPDLALGSSTSLIAHSPHKTPPVPPAQPHSNELVASVPPRQGFTPELPDTGFHRLRAELASHSQSELINVPIEQRQRQQNHIRSRTGPRAWESPSLTSIPSSRASPARGNNSSGHSHSNSNGGSPGRNQGGRVVTTDGVVLGANLDRYSNGLAIGESLVEGERGRRTERVETDHVMSFMQYGGRLEDRGLRNGLGIASGHTSNPRVREDTVSRSRPRPAQRNLEDEIAAAEGDVDVPPAYEAEEVVPGHDIKSPSGRIGMSPRGV</sequence>
<dbReference type="PANTHER" id="PTHR15549">
    <property type="entry name" value="PAIRED IMMUNOGLOBULIN-LIKE TYPE 2 RECEPTOR"/>
    <property type="match status" value="1"/>
</dbReference>
<feature type="compositionally biased region" description="Low complexity" evidence="8">
    <location>
        <begin position="68"/>
        <end position="111"/>
    </location>
</feature>
<evidence type="ECO:0000256" key="9">
    <source>
        <dbReference type="SAM" id="Phobius"/>
    </source>
</evidence>
<evidence type="ECO:0000256" key="3">
    <source>
        <dbReference type="ARBA" id="ARBA00022692"/>
    </source>
</evidence>
<keyword evidence="7 9" id="KW-0472">Membrane</keyword>
<feature type="transmembrane region" description="Helical" evidence="9">
    <location>
        <begin position="176"/>
        <end position="198"/>
    </location>
</feature>
<dbReference type="InterPro" id="IPR049328">
    <property type="entry name" value="TM_ErbB1"/>
</dbReference>
<feature type="region of interest" description="Disordered" evidence="8">
    <location>
        <begin position="68"/>
        <end position="117"/>
    </location>
</feature>
<evidence type="ECO:0000256" key="1">
    <source>
        <dbReference type="ARBA" id="ARBA00004167"/>
    </source>
</evidence>
<evidence type="ECO:0000259" key="10">
    <source>
        <dbReference type="Pfam" id="PF21314"/>
    </source>
</evidence>
<keyword evidence="6 9" id="KW-1133">Transmembrane helix</keyword>
<reference evidence="11" key="1">
    <citation type="journal article" date="2014" name="Genome Announc.">
        <title>Complete sequencing and chromosome-scale genome assembly of the industrial progenitor strain P2niaD18 from the penicillin producer Penicillium chrysogenum.</title>
        <authorList>
            <person name="Specht T."/>
            <person name="Dahlmann T.A."/>
            <person name="Zadra I."/>
            <person name="Kurnsteiner H."/>
            <person name="Kuck U."/>
        </authorList>
    </citation>
    <scope>NUCLEOTIDE SEQUENCE [LARGE SCALE GENOMIC DNA]</scope>
    <source>
        <strain evidence="11">P2niaD18</strain>
    </source>
</reference>
<evidence type="ECO:0000256" key="6">
    <source>
        <dbReference type="ARBA" id="ARBA00022989"/>
    </source>
</evidence>
<dbReference type="PhylomeDB" id="A0A167SEA1"/>
<feature type="domain" description="Epidermal growth factor receptor-like transmembrane-juxtamembrane segment" evidence="10">
    <location>
        <begin position="177"/>
        <end position="203"/>
    </location>
</feature>
<feature type="region of interest" description="Disordered" evidence="8">
    <location>
        <begin position="307"/>
        <end position="341"/>
    </location>
</feature>
<evidence type="ECO:0000256" key="7">
    <source>
        <dbReference type="ARBA" id="ARBA00023136"/>
    </source>
</evidence>
<accession>A0A167SEA1</accession>
<dbReference type="AlphaFoldDB" id="A0A167SEA1"/>
<dbReference type="PANTHER" id="PTHR15549:SF26">
    <property type="entry name" value="AXIAL BUDDING PATTERN PROTEIN 2-RELATED"/>
    <property type="match status" value="1"/>
</dbReference>
<feature type="region of interest" description="Disordered" evidence="8">
    <location>
        <begin position="487"/>
        <end position="557"/>
    </location>
</feature>
<evidence type="ECO:0000256" key="4">
    <source>
        <dbReference type="ARBA" id="ARBA00022741"/>
    </source>
</evidence>
<proteinExistence type="predicted"/>
<evidence type="ECO:0000256" key="2">
    <source>
        <dbReference type="ARBA" id="ARBA00022553"/>
    </source>
</evidence>
<keyword evidence="5" id="KW-0067">ATP-binding</keyword>
<feature type="compositionally biased region" description="Polar residues" evidence="8">
    <location>
        <begin position="239"/>
        <end position="252"/>
    </location>
</feature>
<feature type="region of interest" description="Disordered" evidence="8">
    <location>
        <begin position="358"/>
        <end position="425"/>
    </location>
</feature>
<evidence type="ECO:0000256" key="5">
    <source>
        <dbReference type="ARBA" id="ARBA00022840"/>
    </source>
</evidence>
<dbReference type="GO" id="GO:0071944">
    <property type="term" value="C:cell periphery"/>
    <property type="evidence" value="ECO:0007669"/>
    <property type="project" value="UniProtKB-ARBA"/>
</dbReference>
<feature type="compositionally biased region" description="Polar residues" evidence="8">
    <location>
        <begin position="386"/>
        <end position="396"/>
    </location>
</feature>
<dbReference type="GO" id="GO:0005524">
    <property type="term" value="F:ATP binding"/>
    <property type="evidence" value="ECO:0007669"/>
    <property type="project" value="UniProtKB-KW"/>
</dbReference>
<keyword evidence="2" id="KW-0597">Phosphoprotein</keyword>
<comment type="subcellular location">
    <subcellularLocation>
        <location evidence="1">Membrane</location>
        <topology evidence="1">Single-pass membrane protein</topology>
    </subcellularLocation>
</comment>
<dbReference type="Pfam" id="PF21314">
    <property type="entry name" value="TM_ErbB1"/>
    <property type="match status" value="1"/>
</dbReference>
<feature type="compositionally biased region" description="Low complexity" evidence="8">
    <location>
        <begin position="400"/>
        <end position="414"/>
    </location>
</feature>
<dbReference type="InterPro" id="IPR051694">
    <property type="entry name" value="Immunoregulatory_rcpt-like"/>
</dbReference>
<gene>
    <name evidence="11" type="ORF">EN45_056200</name>
</gene>
<keyword evidence="4" id="KW-0547">Nucleotide-binding</keyword>
<evidence type="ECO:0000256" key="8">
    <source>
        <dbReference type="SAM" id="MobiDB-lite"/>
    </source>
</evidence>
<dbReference type="EMBL" id="CM002799">
    <property type="protein sequence ID" value="KZN87064.1"/>
    <property type="molecule type" value="Genomic_DNA"/>
</dbReference>
<dbReference type="Gene3D" id="1.20.5.510">
    <property type="entry name" value="Single helix bin"/>
    <property type="match status" value="1"/>
</dbReference>
<keyword evidence="3 9" id="KW-0812">Transmembrane</keyword>
<feature type="region of interest" description="Disordered" evidence="8">
    <location>
        <begin position="228"/>
        <end position="257"/>
    </location>
</feature>
<feature type="compositionally biased region" description="Acidic residues" evidence="8">
    <location>
        <begin position="517"/>
        <end position="526"/>
    </location>
</feature>